<feature type="non-terminal residue" evidence="1">
    <location>
        <position position="140"/>
    </location>
</feature>
<feature type="non-terminal residue" evidence="1">
    <location>
        <position position="1"/>
    </location>
</feature>
<sequence>MAELAEKVERGAVQPHLPLMQRALLLCFKDMAWPAALAQDQDMFSGGEDWTLFSDAAATRFSAASYIRGDGCMDFGFSRWEAAQAEGFDAAPRLRESVWKCLPTIAQHIGKQTLKRYLDAFLRPLFADLSCGCALTEVAA</sequence>
<gene>
    <name evidence="1" type="ORF">HaLaN_28132</name>
</gene>
<protein>
    <submittedName>
        <fullName evidence="1">Uncharacterized protein</fullName>
    </submittedName>
</protein>
<evidence type="ECO:0000313" key="2">
    <source>
        <dbReference type="Proteomes" id="UP000485058"/>
    </source>
</evidence>
<proteinExistence type="predicted"/>
<dbReference type="AlphaFoldDB" id="A0A6A0AA77"/>
<organism evidence="1 2">
    <name type="scientific">Haematococcus lacustris</name>
    <name type="common">Green alga</name>
    <name type="synonym">Haematococcus pluvialis</name>
    <dbReference type="NCBI Taxonomy" id="44745"/>
    <lineage>
        <taxon>Eukaryota</taxon>
        <taxon>Viridiplantae</taxon>
        <taxon>Chlorophyta</taxon>
        <taxon>core chlorophytes</taxon>
        <taxon>Chlorophyceae</taxon>
        <taxon>CS clade</taxon>
        <taxon>Chlamydomonadales</taxon>
        <taxon>Haematococcaceae</taxon>
        <taxon>Haematococcus</taxon>
    </lineage>
</organism>
<evidence type="ECO:0000313" key="1">
    <source>
        <dbReference type="EMBL" id="GFH29472.1"/>
    </source>
</evidence>
<dbReference type="Proteomes" id="UP000485058">
    <property type="component" value="Unassembled WGS sequence"/>
</dbReference>
<comment type="caution">
    <text evidence="1">The sequence shown here is derived from an EMBL/GenBank/DDBJ whole genome shotgun (WGS) entry which is preliminary data.</text>
</comment>
<name>A0A6A0AA77_HAELA</name>
<reference evidence="1 2" key="1">
    <citation type="submission" date="2020-02" db="EMBL/GenBank/DDBJ databases">
        <title>Draft genome sequence of Haematococcus lacustris strain NIES-144.</title>
        <authorList>
            <person name="Morimoto D."/>
            <person name="Nakagawa S."/>
            <person name="Yoshida T."/>
            <person name="Sawayama S."/>
        </authorList>
    </citation>
    <scope>NUCLEOTIDE SEQUENCE [LARGE SCALE GENOMIC DNA]</scope>
    <source>
        <strain evidence="1 2">NIES-144</strain>
    </source>
</reference>
<keyword evidence="2" id="KW-1185">Reference proteome</keyword>
<dbReference type="EMBL" id="BLLF01004362">
    <property type="protein sequence ID" value="GFH29472.1"/>
    <property type="molecule type" value="Genomic_DNA"/>
</dbReference>
<accession>A0A6A0AA77</accession>